<keyword evidence="3" id="KW-1185">Reference proteome</keyword>
<evidence type="ECO:0000313" key="3">
    <source>
        <dbReference type="Proteomes" id="UP000282515"/>
    </source>
</evidence>
<dbReference type="InterPro" id="IPR032710">
    <property type="entry name" value="NTF2-like_dom_sf"/>
</dbReference>
<sequence>MTQLSIDRLLDLEHRGWDALSSSQGGTFYGDLMTPDAVMILVNGMVLDRPTIAQTLNDSPPWSSFSLDGARVVSTGEASAALIYTATARRDGQDEPFVALMSSHYRVLDDQVRLTLYQQTTITHG</sequence>
<organism evidence="2 3">
    <name type="scientific">Aeromicrobium phragmitis</name>
    <dbReference type="NCBI Taxonomy" id="2478914"/>
    <lineage>
        <taxon>Bacteria</taxon>
        <taxon>Bacillati</taxon>
        <taxon>Actinomycetota</taxon>
        <taxon>Actinomycetes</taxon>
        <taxon>Propionibacteriales</taxon>
        <taxon>Nocardioidaceae</taxon>
        <taxon>Aeromicrobium</taxon>
    </lineage>
</organism>
<gene>
    <name evidence="2" type="ORF">D9V41_06995</name>
</gene>
<dbReference type="InterPro" id="IPR027843">
    <property type="entry name" value="DUF4440"/>
</dbReference>
<dbReference type="EMBL" id="RDBF01000004">
    <property type="protein sequence ID" value="RLV56180.1"/>
    <property type="molecule type" value="Genomic_DNA"/>
</dbReference>
<reference evidence="2 3" key="1">
    <citation type="submission" date="2018-10" db="EMBL/GenBank/DDBJ databases">
        <title>Aeromicrobium sp. 9W16Y-2 whole genome shotgun sequence.</title>
        <authorList>
            <person name="Li F."/>
        </authorList>
    </citation>
    <scope>NUCLEOTIDE SEQUENCE [LARGE SCALE GENOMIC DNA]</scope>
    <source>
        <strain evidence="2 3">9W16Y-2</strain>
    </source>
</reference>
<dbReference type="Gene3D" id="3.10.450.50">
    <property type="match status" value="1"/>
</dbReference>
<dbReference type="OrthoDB" id="582586at2"/>
<accession>A0A3L8PLP2</accession>
<evidence type="ECO:0000313" key="2">
    <source>
        <dbReference type="EMBL" id="RLV56180.1"/>
    </source>
</evidence>
<protein>
    <submittedName>
        <fullName evidence="2">Nuclear transport factor 2 family protein</fullName>
    </submittedName>
</protein>
<dbReference type="Pfam" id="PF14534">
    <property type="entry name" value="DUF4440"/>
    <property type="match status" value="1"/>
</dbReference>
<dbReference type="RefSeq" id="WP_121793839.1">
    <property type="nucleotide sequence ID" value="NZ_RDBF01000004.1"/>
</dbReference>
<feature type="domain" description="DUF4440" evidence="1">
    <location>
        <begin position="10"/>
        <end position="103"/>
    </location>
</feature>
<name>A0A3L8PLP2_9ACTN</name>
<dbReference type="SUPFAM" id="SSF54427">
    <property type="entry name" value="NTF2-like"/>
    <property type="match status" value="1"/>
</dbReference>
<dbReference type="Proteomes" id="UP000282515">
    <property type="component" value="Unassembled WGS sequence"/>
</dbReference>
<comment type="caution">
    <text evidence="2">The sequence shown here is derived from an EMBL/GenBank/DDBJ whole genome shotgun (WGS) entry which is preliminary data.</text>
</comment>
<proteinExistence type="predicted"/>
<dbReference type="AlphaFoldDB" id="A0A3L8PLP2"/>
<evidence type="ECO:0000259" key="1">
    <source>
        <dbReference type="Pfam" id="PF14534"/>
    </source>
</evidence>